<protein>
    <submittedName>
        <fullName evidence="1">Tetratricopeptide repeat domain-containing protein</fullName>
    </submittedName>
</protein>
<gene>
    <name evidence="1" type="ORF">MAC_07965</name>
</gene>
<name>E9EDL7_METAQ</name>
<evidence type="ECO:0000313" key="2">
    <source>
        <dbReference type="Proteomes" id="UP000002499"/>
    </source>
</evidence>
<reference evidence="1 2" key="1">
    <citation type="journal article" date="2011" name="PLoS Genet.">
        <title>Genome sequencing and comparative transcriptomics of the model entomopathogenic fungi Metarhizium anisopliae and M. acridum.</title>
        <authorList>
            <person name="Gao Q."/>
            <person name="Jin K."/>
            <person name="Ying S.H."/>
            <person name="Zhang Y."/>
            <person name="Xiao G."/>
            <person name="Shang Y."/>
            <person name="Duan Z."/>
            <person name="Hu X."/>
            <person name="Xie X.Q."/>
            <person name="Zhou G."/>
            <person name="Peng G."/>
            <person name="Luo Z."/>
            <person name="Huang W."/>
            <person name="Wang B."/>
            <person name="Fang W."/>
            <person name="Wang S."/>
            <person name="Zhong Y."/>
            <person name="Ma L.J."/>
            <person name="St Leger R.J."/>
            <person name="Zhao G.P."/>
            <person name="Pei Y."/>
            <person name="Feng M.G."/>
            <person name="Xia Y."/>
            <person name="Wang C."/>
        </authorList>
    </citation>
    <scope>NUCLEOTIDE SEQUENCE [LARGE SCALE GENOMIC DNA]</scope>
    <source>
        <strain evidence="1 2">CQMa 102</strain>
    </source>
</reference>
<dbReference type="OrthoDB" id="4936536at2759"/>
<evidence type="ECO:0000313" key="1">
    <source>
        <dbReference type="EMBL" id="EFY86013.1"/>
    </source>
</evidence>
<dbReference type="PANTHER" id="PTHR46082:SF6">
    <property type="entry name" value="AAA+ ATPASE DOMAIN-CONTAINING PROTEIN-RELATED"/>
    <property type="match status" value="1"/>
</dbReference>
<dbReference type="HOGENOM" id="CLU_2027254_0_0_1"/>
<organism evidence="2">
    <name type="scientific">Metarhizium acridum (strain CQMa 102)</name>
    <dbReference type="NCBI Taxonomy" id="655827"/>
    <lineage>
        <taxon>Eukaryota</taxon>
        <taxon>Fungi</taxon>
        <taxon>Dikarya</taxon>
        <taxon>Ascomycota</taxon>
        <taxon>Pezizomycotina</taxon>
        <taxon>Sordariomycetes</taxon>
        <taxon>Hypocreomycetidae</taxon>
        <taxon>Hypocreales</taxon>
        <taxon>Clavicipitaceae</taxon>
        <taxon>Metarhizium</taxon>
    </lineage>
</organism>
<accession>E9EDL7</accession>
<sequence>MPSQGGRLFSSLMCLYFLGKNHPDTLRVMSKLEGTLWQQGQYTAALDLQRTAVATMRVQLTTEHPDTLEATDNLGRTVSKFWTRDSIEESRQLHTEAIEGMTKIHGAEHAKTWPPRKAYAGS</sequence>
<dbReference type="Proteomes" id="UP000002499">
    <property type="component" value="Unassembled WGS sequence"/>
</dbReference>
<dbReference type="InterPro" id="IPR053137">
    <property type="entry name" value="NLR-like"/>
</dbReference>
<dbReference type="EMBL" id="GL698559">
    <property type="protein sequence ID" value="EFY86013.1"/>
    <property type="molecule type" value="Genomic_DNA"/>
</dbReference>
<dbReference type="InterPro" id="IPR011990">
    <property type="entry name" value="TPR-like_helical_dom_sf"/>
</dbReference>
<dbReference type="InParanoid" id="E9EDL7"/>
<keyword evidence="2" id="KW-1185">Reference proteome</keyword>
<dbReference type="Pfam" id="PF13374">
    <property type="entry name" value="TPR_10"/>
    <property type="match status" value="1"/>
</dbReference>
<proteinExistence type="predicted"/>
<dbReference type="AlphaFoldDB" id="E9EDL7"/>
<dbReference type="PANTHER" id="PTHR46082">
    <property type="entry name" value="ATP/GTP-BINDING PROTEIN-RELATED"/>
    <property type="match status" value="1"/>
</dbReference>
<dbReference type="Gene3D" id="1.25.40.10">
    <property type="entry name" value="Tetratricopeptide repeat domain"/>
    <property type="match status" value="1"/>
</dbReference>